<proteinExistence type="predicted"/>
<sequence length="97" mass="10916">MLQSPSLPAVQTTQFEVVHRRSYSLFRTRRFFRLRGGTLTIATTFSKPDLFRHFLIVALTSSEINGNTKGIFPSIEVLPCLRITPPEGALLVVGKLR</sequence>
<dbReference type="AlphaFoldDB" id="A0A0N4VX49"/>
<organism evidence="3">
    <name type="scientific">Haemonchus placei</name>
    <name type="common">Barber's pole worm</name>
    <dbReference type="NCBI Taxonomy" id="6290"/>
    <lineage>
        <taxon>Eukaryota</taxon>
        <taxon>Metazoa</taxon>
        <taxon>Ecdysozoa</taxon>
        <taxon>Nematoda</taxon>
        <taxon>Chromadorea</taxon>
        <taxon>Rhabditida</taxon>
        <taxon>Rhabditina</taxon>
        <taxon>Rhabditomorpha</taxon>
        <taxon>Strongyloidea</taxon>
        <taxon>Trichostrongylidae</taxon>
        <taxon>Haemonchus</taxon>
    </lineage>
</organism>
<keyword evidence="2" id="KW-1185">Reference proteome</keyword>
<reference evidence="3" key="1">
    <citation type="submission" date="2017-02" db="UniProtKB">
        <authorList>
            <consortium name="WormBaseParasite"/>
        </authorList>
    </citation>
    <scope>IDENTIFICATION</scope>
</reference>
<protein>
    <submittedName>
        <fullName evidence="1 3">Uncharacterized protein</fullName>
    </submittedName>
</protein>
<accession>A0A0N4VX49</accession>
<name>A0A0N4VX49_HAEPC</name>
<evidence type="ECO:0000313" key="2">
    <source>
        <dbReference type="Proteomes" id="UP000268014"/>
    </source>
</evidence>
<dbReference type="EMBL" id="UZAF01002933">
    <property type="protein sequence ID" value="VDO11759.1"/>
    <property type="molecule type" value="Genomic_DNA"/>
</dbReference>
<dbReference type="WBParaSite" id="HPLM_0000186901-mRNA-1">
    <property type="protein sequence ID" value="HPLM_0000186901-mRNA-1"/>
    <property type="gene ID" value="HPLM_0000186901"/>
</dbReference>
<dbReference type="Proteomes" id="UP000268014">
    <property type="component" value="Unassembled WGS sequence"/>
</dbReference>
<evidence type="ECO:0000313" key="1">
    <source>
        <dbReference type="EMBL" id="VDO11759.1"/>
    </source>
</evidence>
<gene>
    <name evidence="1" type="ORF">HPLM_LOCUS1867</name>
</gene>
<reference evidence="1 2" key="2">
    <citation type="submission" date="2018-11" db="EMBL/GenBank/DDBJ databases">
        <authorList>
            <consortium name="Pathogen Informatics"/>
        </authorList>
    </citation>
    <scope>NUCLEOTIDE SEQUENCE [LARGE SCALE GENOMIC DNA]</scope>
    <source>
        <strain evidence="1 2">MHpl1</strain>
    </source>
</reference>
<evidence type="ECO:0000313" key="3">
    <source>
        <dbReference type="WBParaSite" id="HPLM_0000186901-mRNA-1"/>
    </source>
</evidence>